<organism evidence="1 2">
    <name type="scientific">Solanum bulbocastanum</name>
    <name type="common">Wild potato</name>
    <dbReference type="NCBI Taxonomy" id="147425"/>
    <lineage>
        <taxon>Eukaryota</taxon>
        <taxon>Viridiplantae</taxon>
        <taxon>Streptophyta</taxon>
        <taxon>Embryophyta</taxon>
        <taxon>Tracheophyta</taxon>
        <taxon>Spermatophyta</taxon>
        <taxon>Magnoliopsida</taxon>
        <taxon>eudicotyledons</taxon>
        <taxon>Gunneridae</taxon>
        <taxon>Pentapetalae</taxon>
        <taxon>asterids</taxon>
        <taxon>lamiids</taxon>
        <taxon>Solanales</taxon>
        <taxon>Solanaceae</taxon>
        <taxon>Solanoideae</taxon>
        <taxon>Solaneae</taxon>
        <taxon>Solanum</taxon>
    </lineage>
</organism>
<protein>
    <submittedName>
        <fullName evidence="1">Uncharacterized protein</fullName>
    </submittedName>
</protein>
<gene>
    <name evidence="1" type="ORF">RDI58_017716</name>
</gene>
<dbReference type="AlphaFoldDB" id="A0AAN8TFJ8"/>
<name>A0AAN8TFJ8_SOLBU</name>
<evidence type="ECO:0000313" key="2">
    <source>
        <dbReference type="Proteomes" id="UP001371456"/>
    </source>
</evidence>
<comment type="caution">
    <text evidence="1">The sequence shown here is derived from an EMBL/GenBank/DDBJ whole genome shotgun (WGS) entry which is preliminary data.</text>
</comment>
<accession>A0AAN8TFJ8</accession>
<keyword evidence="2" id="KW-1185">Reference proteome</keyword>
<evidence type="ECO:0000313" key="1">
    <source>
        <dbReference type="EMBL" id="KAK6784262.1"/>
    </source>
</evidence>
<dbReference type="EMBL" id="JBANQN010000007">
    <property type="protein sequence ID" value="KAK6784262.1"/>
    <property type="molecule type" value="Genomic_DNA"/>
</dbReference>
<proteinExistence type="predicted"/>
<dbReference type="Proteomes" id="UP001371456">
    <property type="component" value="Unassembled WGS sequence"/>
</dbReference>
<reference evidence="1 2" key="1">
    <citation type="submission" date="2024-02" db="EMBL/GenBank/DDBJ databases">
        <title>de novo genome assembly of Solanum bulbocastanum strain 11H21.</title>
        <authorList>
            <person name="Hosaka A.J."/>
        </authorList>
    </citation>
    <scope>NUCLEOTIDE SEQUENCE [LARGE SCALE GENOMIC DNA]</scope>
    <source>
        <tissue evidence="1">Young leaves</tissue>
    </source>
</reference>
<sequence>MYSRVLLMEYADDEVDIYTIDTTSREGNILPSNEQTYRLESPDITAPPSPGRTTLQRHPTSPFLDIHEGDKFFVPITPIKPPTSLKGLGTEGEIRSYPNGYPQDVIDKNCRILKVMRATIIEGVELGSFRLCDVAILFYEAWEKYRDANAHPTSGRSSPRPL</sequence>